<protein>
    <submittedName>
        <fullName evidence="2">Uncharacterized protein</fullName>
    </submittedName>
</protein>
<keyword evidence="3" id="KW-1185">Reference proteome</keyword>
<evidence type="ECO:0000313" key="3">
    <source>
        <dbReference type="Proteomes" id="UP000289340"/>
    </source>
</evidence>
<dbReference type="Proteomes" id="UP000289340">
    <property type="component" value="Chromosome 14"/>
</dbReference>
<organism evidence="2 3">
    <name type="scientific">Glycine soja</name>
    <name type="common">Wild soybean</name>
    <dbReference type="NCBI Taxonomy" id="3848"/>
    <lineage>
        <taxon>Eukaryota</taxon>
        <taxon>Viridiplantae</taxon>
        <taxon>Streptophyta</taxon>
        <taxon>Embryophyta</taxon>
        <taxon>Tracheophyta</taxon>
        <taxon>Spermatophyta</taxon>
        <taxon>Magnoliopsida</taxon>
        <taxon>eudicotyledons</taxon>
        <taxon>Gunneridae</taxon>
        <taxon>Pentapetalae</taxon>
        <taxon>rosids</taxon>
        <taxon>fabids</taxon>
        <taxon>Fabales</taxon>
        <taxon>Fabaceae</taxon>
        <taxon>Papilionoideae</taxon>
        <taxon>50 kb inversion clade</taxon>
        <taxon>NPAAA clade</taxon>
        <taxon>indigoferoid/millettioid clade</taxon>
        <taxon>Phaseoleae</taxon>
        <taxon>Glycine</taxon>
        <taxon>Glycine subgen. Soja</taxon>
    </lineage>
</organism>
<dbReference type="EMBL" id="QZWG01000014">
    <property type="protein sequence ID" value="RZB69657.1"/>
    <property type="molecule type" value="Genomic_DNA"/>
</dbReference>
<comment type="caution">
    <text evidence="2">The sequence shown here is derived from an EMBL/GenBank/DDBJ whole genome shotgun (WGS) entry which is preliminary data.</text>
</comment>
<sequence>MEKSSSSPRTGLLSCLGCLKLKLPWTRRTSTYKPVGGFGYDPLSYAQNFDEGCMDDEEESTSRRRFSDRFAAPSSSSTKTLK</sequence>
<feature type="region of interest" description="Disordered" evidence="1">
    <location>
        <begin position="51"/>
        <end position="82"/>
    </location>
</feature>
<reference evidence="2 3" key="1">
    <citation type="submission" date="2018-09" db="EMBL/GenBank/DDBJ databases">
        <title>A high-quality reference genome of wild soybean provides a powerful tool to mine soybean genomes.</title>
        <authorList>
            <person name="Xie M."/>
            <person name="Chung C.Y.L."/>
            <person name="Li M.-W."/>
            <person name="Wong F.-L."/>
            <person name="Chan T.-F."/>
            <person name="Lam H.-M."/>
        </authorList>
    </citation>
    <scope>NUCLEOTIDE SEQUENCE [LARGE SCALE GENOMIC DNA]</scope>
    <source>
        <strain evidence="3">cv. W05</strain>
        <tissue evidence="2">Hypocotyl of etiolated seedlings</tissue>
    </source>
</reference>
<feature type="compositionally biased region" description="Polar residues" evidence="1">
    <location>
        <begin position="73"/>
        <end position="82"/>
    </location>
</feature>
<dbReference type="AlphaFoldDB" id="A0A445H7T0"/>
<evidence type="ECO:0000256" key="1">
    <source>
        <dbReference type="SAM" id="MobiDB-lite"/>
    </source>
</evidence>
<evidence type="ECO:0000313" key="2">
    <source>
        <dbReference type="EMBL" id="RZB69657.1"/>
    </source>
</evidence>
<name>A0A445H7T0_GLYSO</name>
<accession>A0A445H7T0</accession>
<proteinExistence type="predicted"/>
<gene>
    <name evidence="2" type="ORF">D0Y65_039132</name>
</gene>
<dbReference type="PANTHER" id="PTHR33168">
    <property type="entry name" value="STRESS INDUCED PROTEIN-RELATED"/>
    <property type="match status" value="1"/>
</dbReference>